<dbReference type="Pfam" id="PF05182">
    <property type="entry name" value="Fip1"/>
    <property type="match status" value="1"/>
</dbReference>
<dbReference type="Proteomes" id="UP000241394">
    <property type="component" value="Chromosome LG1"/>
</dbReference>
<feature type="region of interest" description="Disordered" evidence="5">
    <location>
        <begin position="45"/>
        <end position="68"/>
    </location>
</feature>
<dbReference type="PANTHER" id="PTHR36884">
    <property type="entry name" value="FIP1[III]-LIKE PROTEIN"/>
    <property type="match status" value="1"/>
</dbReference>
<reference evidence="8" key="2">
    <citation type="journal article" date="2018" name="BMC Genomics">
        <title>A manually annotated Actinidia chinensis var. chinensis (kiwifruit) genome highlights the challenges associated with draft genomes and gene prediction in plants.</title>
        <authorList>
            <person name="Pilkington S.M."/>
            <person name="Crowhurst R."/>
            <person name="Hilario E."/>
            <person name="Nardozza S."/>
            <person name="Fraser L."/>
            <person name="Peng Y."/>
            <person name="Gunaseelan K."/>
            <person name="Simpson R."/>
            <person name="Tahir J."/>
            <person name="Deroles S.C."/>
            <person name="Templeton K."/>
            <person name="Luo Z."/>
            <person name="Davy M."/>
            <person name="Cheng C."/>
            <person name="McNeilage M."/>
            <person name="Scaglione D."/>
            <person name="Liu Y."/>
            <person name="Zhang Q."/>
            <person name="Datson P."/>
            <person name="De Silva N."/>
            <person name="Gardiner S.E."/>
            <person name="Bassett H."/>
            <person name="Chagne D."/>
            <person name="McCallum J."/>
            <person name="Dzierzon H."/>
            <person name="Deng C."/>
            <person name="Wang Y.Y."/>
            <person name="Barron L."/>
            <person name="Manako K."/>
            <person name="Bowen J."/>
            <person name="Foster T.M."/>
            <person name="Erridge Z.A."/>
            <person name="Tiffin H."/>
            <person name="Waite C.N."/>
            <person name="Davies K.M."/>
            <person name="Grierson E.P."/>
            <person name="Laing W.A."/>
            <person name="Kirk R."/>
            <person name="Chen X."/>
            <person name="Wood M."/>
            <person name="Montefiori M."/>
            <person name="Brummell D.A."/>
            <person name="Schwinn K.E."/>
            <person name="Catanach A."/>
            <person name="Fullerton C."/>
            <person name="Li D."/>
            <person name="Meiyalaghan S."/>
            <person name="Nieuwenhuizen N."/>
            <person name="Read N."/>
            <person name="Prakash R."/>
            <person name="Hunter D."/>
            <person name="Zhang H."/>
            <person name="McKenzie M."/>
            <person name="Knabel M."/>
            <person name="Harris A."/>
            <person name="Allan A.C."/>
            <person name="Gleave A."/>
            <person name="Chen A."/>
            <person name="Janssen B.J."/>
            <person name="Plunkett B."/>
            <person name="Ampomah-Dwamena C."/>
            <person name="Voogd C."/>
            <person name="Leif D."/>
            <person name="Lafferty D."/>
            <person name="Souleyre E.J.F."/>
            <person name="Varkonyi-Gasic E."/>
            <person name="Gambi F."/>
            <person name="Hanley J."/>
            <person name="Yao J.L."/>
            <person name="Cheung J."/>
            <person name="David K.M."/>
            <person name="Warren B."/>
            <person name="Marsh K."/>
            <person name="Snowden K.C."/>
            <person name="Lin-Wang K."/>
            <person name="Brian L."/>
            <person name="Martinez-Sanchez M."/>
            <person name="Wang M."/>
            <person name="Ileperuma N."/>
            <person name="Macnee N."/>
            <person name="Campin R."/>
            <person name="McAtee P."/>
            <person name="Drummond R.S.M."/>
            <person name="Espley R.V."/>
            <person name="Ireland H.S."/>
            <person name="Wu R."/>
            <person name="Atkinson R.G."/>
            <person name="Karunairetnam S."/>
            <person name="Bulley S."/>
            <person name="Chunkath S."/>
            <person name="Hanley Z."/>
            <person name="Storey R."/>
            <person name="Thrimawithana A.H."/>
            <person name="Thomson S."/>
            <person name="David C."/>
            <person name="Testolin R."/>
            <person name="Huang H."/>
            <person name="Hellens R.P."/>
            <person name="Schaffer R.J."/>
        </authorList>
    </citation>
    <scope>NUCLEOTIDE SEQUENCE [LARGE SCALE GENOMIC DNA]</scope>
    <source>
        <strain evidence="8">cv. Red5</strain>
    </source>
</reference>
<feature type="region of interest" description="Disordered" evidence="5">
    <location>
        <begin position="80"/>
        <end position="103"/>
    </location>
</feature>
<feature type="compositionally biased region" description="Basic and acidic residues" evidence="5">
    <location>
        <begin position="1607"/>
        <end position="1619"/>
    </location>
</feature>
<feature type="compositionally biased region" description="Basic and acidic residues" evidence="5">
    <location>
        <begin position="975"/>
        <end position="1098"/>
    </location>
</feature>
<feature type="compositionally biased region" description="Polar residues" evidence="5">
    <location>
        <begin position="50"/>
        <end position="66"/>
    </location>
</feature>
<gene>
    <name evidence="7" type="ORF">CEY00_Acc00697</name>
</gene>
<feature type="compositionally biased region" description="Basic and acidic residues" evidence="5">
    <location>
        <begin position="733"/>
        <end position="748"/>
    </location>
</feature>
<dbReference type="OrthoDB" id="1917198at2759"/>
<evidence type="ECO:0000256" key="2">
    <source>
        <dbReference type="ARBA" id="ARBA00007459"/>
    </source>
</evidence>
<feature type="compositionally biased region" description="Basic and acidic residues" evidence="5">
    <location>
        <begin position="1629"/>
        <end position="1640"/>
    </location>
</feature>
<evidence type="ECO:0000256" key="5">
    <source>
        <dbReference type="SAM" id="MobiDB-lite"/>
    </source>
</evidence>
<feature type="compositionally biased region" description="Basic and acidic residues" evidence="5">
    <location>
        <begin position="1448"/>
        <end position="1478"/>
    </location>
</feature>
<dbReference type="InParanoid" id="A0A2R6S1J1"/>
<dbReference type="EMBL" id="NKQK01000001">
    <property type="protein sequence ID" value="PSS36155.1"/>
    <property type="molecule type" value="Genomic_DNA"/>
</dbReference>
<dbReference type="PANTHER" id="PTHR36884:SF1">
    <property type="entry name" value="FIP1[V]-LIKE PROTEIN"/>
    <property type="match status" value="1"/>
</dbReference>
<feature type="region of interest" description="Disordered" evidence="5">
    <location>
        <begin position="642"/>
        <end position="672"/>
    </location>
</feature>
<feature type="compositionally biased region" description="Low complexity" evidence="5">
    <location>
        <begin position="723"/>
        <end position="732"/>
    </location>
</feature>
<comment type="subcellular location">
    <subcellularLocation>
        <location evidence="1">Nucleus</location>
    </subcellularLocation>
</comment>
<feature type="compositionally biased region" description="Basic and acidic residues" evidence="5">
    <location>
        <begin position="1105"/>
        <end position="1149"/>
    </location>
</feature>
<feature type="compositionally biased region" description="Low complexity" evidence="5">
    <location>
        <begin position="1519"/>
        <end position="1528"/>
    </location>
</feature>
<evidence type="ECO:0000313" key="8">
    <source>
        <dbReference type="Proteomes" id="UP000241394"/>
    </source>
</evidence>
<dbReference type="FunCoup" id="A0A2R6S1J1">
    <property type="interactions" value="1885"/>
</dbReference>
<feature type="compositionally biased region" description="Basic and acidic residues" evidence="5">
    <location>
        <begin position="1562"/>
        <end position="1592"/>
    </location>
</feature>
<feature type="compositionally biased region" description="Basic and acidic residues" evidence="5">
    <location>
        <begin position="1156"/>
        <end position="1212"/>
    </location>
</feature>
<feature type="compositionally biased region" description="Polar residues" evidence="5">
    <location>
        <begin position="764"/>
        <end position="779"/>
    </location>
</feature>
<feature type="compositionally biased region" description="Basic and acidic residues" evidence="5">
    <location>
        <begin position="1329"/>
        <end position="1373"/>
    </location>
</feature>
<dbReference type="STRING" id="1590841.A0A2R6S1J1"/>
<feature type="compositionally biased region" description="Basic and acidic residues" evidence="5">
    <location>
        <begin position="1529"/>
        <end position="1538"/>
    </location>
</feature>
<accession>A0A2R6S1J1</accession>
<dbReference type="GO" id="GO:0006397">
    <property type="term" value="P:mRNA processing"/>
    <property type="evidence" value="ECO:0007669"/>
    <property type="project" value="UniProtKB-KW"/>
</dbReference>
<dbReference type="GO" id="GO:0003723">
    <property type="term" value="F:RNA binding"/>
    <property type="evidence" value="ECO:0007669"/>
    <property type="project" value="TreeGrafter"/>
</dbReference>
<evidence type="ECO:0000313" key="7">
    <source>
        <dbReference type="EMBL" id="PSS36155.1"/>
    </source>
</evidence>
<reference evidence="7 8" key="1">
    <citation type="submission" date="2017-07" db="EMBL/GenBank/DDBJ databases">
        <title>An improved, manually edited Actinidia chinensis var. chinensis (kiwifruit) genome highlights the challenges associated with draft genomes and gene prediction in plants.</title>
        <authorList>
            <person name="Pilkington S."/>
            <person name="Crowhurst R."/>
            <person name="Hilario E."/>
            <person name="Nardozza S."/>
            <person name="Fraser L."/>
            <person name="Peng Y."/>
            <person name="Gunaseelan K."/>
            <person name="Simpson R."/>
            <person name="Tahir J."/>
            <person name="Deroles S."/>
            <person name="Templeton K."/>
            <person name="Luo Z."/>
            <person name="Davy M."/>
            <person name="Cheng C."/>
            <person name="Mcneilage M."/>
            <person name="Scaglione D."/>
            <person name="Liu Y."/>
            <person name="Zhang Q."/>
            <person name="Datson P."/>
            <person name="De Silva N."/>
            <person name="Gardiner S."/>
            <person name="Bassett H."/>
            <person name="Chagne D."/>
            <person name="Mccallum J."/>
            <person name="Dzierzon H."/>
            <person name="Deng C."/>
            <person name="Wang Y.-Y."/>
            <person name="Barron N."/>
            <person name="Manako K."/>
            <person name="Bowen J."/>
            <person name="Foster T."/>
            <person name="Erridge Z."/>
            <person name="Tiffin H."/>
            <person name="Waite C."/>
            <person name="Davies K."/>
            <person name="Grierson E."/>
            <person name="Laing W."/>
            <person name="Kirk R."/>
            <person name="Chen X."/>
            <person name="Wood M."/>
            <person name="Montefiori M."/>
            <person name="Brummell D."/>
            <person name="Schwinn K."/>
            <person name="Catanach A."/>
            <person name="Fullerton C."/>
            <person name="Li D."/>
            <person name="Meiyalaghan S."/>
            <person name="Nieuwenhuizen N."/>
            <person name="Read N."/>
            <person name="Prakash R."/>
            <person name="Hunter D."/>
            <person name="Zhang H."/>
            <person name="Mckenzie M."/>
            <person name="Knabel M."/>
            <person name="Harris A."/>
            <person name="Allan A."/>
            <person name="Chen A."/>
            <person name="Janssen B."/>
            <person name="Plunkett B."/>
            <person name="Dwamena C."/>
            <person name="Voogd C."/>
            <person name="Leif D."/>
            <person name="Lafferty D."/>
            <person name="Souleyre E."/>
            <person name="Varkonyi-Gasic E."/>
            <person name="Gambi F."/>
            <person name="Hanley J."/>
            <person name="Yao J.-L."/>
            <person name="Cheung J."/>
            <person name="David K."/>
            <person name="Warren B."/>
            <person name="Marsh K."/>
            <person name="Snowden K."/>
            <person name="Lin-Wang K."/>
            <person name="Brian L."/>
            <person name="Martinez-Sanchez M."/>
            <person name="Wang M."/>
            <person name="Ileperuma N."/>
            <person name="Macnee N."/>
            <person name="Campin R."/>
            <person name="Mcatee P."/>
            <person name="Drummond R."/>
            <person name="Espley R."/>
            <person name="Ireland H."/>
            <person name="Wu R."/>
            <person name="Atkinson R."/>
            <person name="Karunairetnam S."/>
            <person name="Bulley S."/>
            <person name="Chunkath S."/>
            <person name="Hanley Z."/>
            <person name="Storey R."/>
            <person name="Thrimawithana A."/>
            <person name="Thomson S."/>
            <person name="David C."/>
            <person name="Testolin R."/>
        </authorList>
    </citation>
    <scope>NUCLEOTIDE SEQUENCE [LARGE SCALE GENOMIC DNA]</scope>
    <source>
        <strain evidence="8">cv. Red5</strain>
        <tissue evidence="7">Young leaf</tissue>
    </source>
</reference>
<proteinExistence type="inferred from homology"/>
<feature type="region of interest" description="Disordered" evidence="5">
    <location>
        <begin position="579"/>
        <end position="606"/>
    </location>
</feature>
<feature type="compositionally biased region" description="Basic and acidic residues" evidence="5">
    <location>
        <begin position="701"/>
        <end position="712"/>
    </location>
</feature>
<protein>
    <submittedName>
        <fullName evidence="7">FIP1[V]-like</fullName>
    </submittedName>
</protein>
<dbReference type="InterPro" id="IPR007854">
    <property type="entry name" value="Fip1_dom"/>
</dbReference>
<organism evidence="7 8">
    <name type="scientific">Actinidia chinensis var. chinensis</name>
    <name type="common">Chinese soft-hair kiwi</name>
    <dbReference type="NCBI Taxonomy" id="1590841"/>
    <lineage>
        <taxon>Eukaryota</taxon>
        <taxon>Viridiplantae</taxon>
        <taxon>Streptophyta</taxon>
        <taxon>Embryophyta</taxon>
        <taxon>Tracheophyta</taxon>
        <taxon>Spermatophyta</taxon>
        <taxon>Magnoliopsida</taxon>
        <taxon>eudicotyledons</taxon>
        <taxon>Gunneridae</taxon>
        <taxon>Pentapetalae</taxon>
        <taxon>asterids</taxon>
        <taxon>Ericales</taxon>
        <taxon>Actinidiaceae</taxon>
        <taxon>Actinidia</taxon>
    </lineage>
</organism>
<feature type="compositionally biased region" description="Basic and acidic residues" evidence="5">
    <location>
        <begin position="849"/>
        <end position="888"/>
    </location>
</feature>
<sequence>MEDDDEFGDLYTDVLLPFQSPSEPKQTSLNRRPIDVNIHSDDEEILFGAPNSNPKSNLGSSHQKQTLAFKPLKVDSDRNLNLGSDRASDFTEPSVSRVLERGSSEDRNLVGESRIGVGVGVSNDIDDVLVQKDEGLVDKSENFGKFDVEEGDDWIGDIGLGPLIPGISGVLERRSFEYPNLMDESGIDVVVEENDEKDDILVKKNEVLVDKRENLGKFDLEEVGSGIGVMGSGPLIPGISGGSNAVDNGDEGDDWDSDSEDDLQIVLNDNNHGHMVMDRTGVMGSDDEDGDPLVIVADSEPAHQPIEEQEWGEDAAQDMDGERKELGDAAKMNGGAVVAPKIGYNYHPYHSQFKYVRPGAAPIPGATPVGPGGAPGQLRPPVNMGLVVGRGRGDWRPMQKSFHTGFGMPGWGNNTSGRGLDFTLPSHKTIFEVDVDSFEEKPWKLPGIDISDFFNFSLNEDSWKYYCKQLEQLRLETTMQGKIRVYESGRTEQEYDPDLPPELAAAAALHDVSSENANLRKLDAGQNDVSKNTTRVRPPLPTGRAIQVETGYGERLPSIDTRPPRIRDSDAIIEIVLQYSADDDSLPGNDTTEQPENDPSREDFGEGHEIERDVAEEDAEHGFPRAYNGRKRELIGRSAPFMNSVQDNRIPEAPVQNSTNSRGKASAYPGRDFGTLHEEKWTKGKAHHGSPNMTCVENTKGKVFLDKQKEDSVESIGGKHSSRLSSPVSSGSAEERDVEHGDGLHDELVLTDGNSGMDREETALDTNATDTYTDENSLPSVKKQKLSSRVEQSFLPEIDDGGDSKAARSSESSKARSGSSRDHQKLRDSVDEEVVQHERSTRMGNLKRVRGEHEQSVRGKGRDERHEVEKHRLAEKNREGSYSRRDWDPYSANHLHGKPEGIDRRRERENSEGAWQRRDVDPHVSSEDTKKRERGDEIGSRHRNKVRETERMDNDEHLQLRKQLDNGNLRGRHNKNIESRRGERDDNLKSRYENMDDLHSKRRKEEEFLRREAEREEILHGHRENTGRSKRERDDGLDFRKRDDQVRTRDEDRHSVRHKEDGWTNRERDERPRERDELHRISSSHEESLLRREREGGRGRVRSGRTAEDKSWTSHARAKEEYKGSDRDFQVKDTGRHTEQLERKDRVEDGCLSQHRGREDVHERRDQLGNDERRSRQERASAHSDRVFGGSDKNRVHEKNHKENTRRSKESEGGSQKSMGPTKRNHEDENSRINEPAEREEILHGHRENTGRSKRERDDGLDFRKRDDQVRTRDEDRHSVRHKEDGWTNRERDERPRERDELHRISSSHEESLLRREREGGRGRVRSGRTAEDKSWTSHARAKEEYKGSDRDFQVKDTGRHTEQLERKDRVEDGCLSQHRGREDVHERRDQLGNDERRSRQERASAHSDRVFGGSDKNRVHEKNHKENTRRSKESEGGSQKSMGPTKRNHEDENSRINEPVKLKGTTERGNSKHEIPLNRHSSRRHREDASSDDEQQDLKKGRSKLERWTSNKERDFIVGAKSSSSLKVVKEVDKDNNEGSSLASKLPDESSKTVETNIDQHPSDAEKDAGDSEIKNVDVKSLKDKHLDTVAKLKKRSERFKLPMPSEKEAMVVKKMESEPLPSAQTEARADSEVKPERPARKRRWISN</sequence>
<evidence type="ECO:0000256" key="4">
    <source>
        <dbReference type="ARBA" id="ARBA00023242"/>
    </source>
</evidence>
<keyword evidence="4" id="KW-0539">Nucleus</keyword>
<dbReference type="GO" id="GO:0016607">
    <property type="term" value="C:nuclear speck"/>
    <property type="evidence" value="ECO:0007669"/>
    <property type="project" value="TreeGrafter"/>
</dbReference>
<dbReference type="OMA" id="HGDGILP"/>
<feature type="compositionally biased region" description="Basic and acidic residues" evidence="5">
    <location>
        <begin position="802"/>
        <end position="841"/>
    </location>
</feature>
<dbReference type="Gramene" id="PSS36155">
    <property type="protein sequence ID" value="PSS36155"/>
    <property type="gene ID" value="CEY00_Acc00697"/>
</dbReference>
<evidence type="ECO:0000256" key="1">
    <source>
        <dbReference type="ARBA" id="ARBA00004123"/>
    </source>
</evidence>
<evidence type="ECO:0000256" key="3">
    <source>
        <dbReference type="ARBA" id="ARBA00022664"/>
    </source>
</evidence>
<feature type="compositionally biased region" description="Basic and acidic residues" evidence="5">
    <location>
        <begin position="1224"/>
        <end position="1322"/>
    </location>
</feature>
<comment type="caution">
    <text evidence="7">The sequence shown here is derived from an EMBL/GenBank/DDBJ whole genome shotgun (WGS) entry which is preliminary data.</text>
</comment>
<keyword evidence="3" id="KW-0507">mRNA processing</keyword>
<keyword evidence="8" id="KW-1185">Reference proteome</keyword>
<dbReference type="InterPro" id="IPR044976">
    <property type="entry name" value="FIPS5/FIPS3-like"/>
</dbReference>
<name>A0A2R6S1J1_ACTCC</name>
<feature type="compositionally biased region" description="Basic and acidic residues" evidence="5">
    <location>
        <begin position="1380"/>
        <end position="1436"/>
    </location>
</feature>
<feature type="region of interest" description="Disordered" evidence="5">
    <location>
        <begin position="701"/>
        <end position="1649"/>
    </location>
</feature>
<feature type="compositionally biased region" description="Basic and acidic residues" evidence="5">
    <location>
        <begin position="897"/>
        <end position="964"/>
    </location>
</feature>
<evidence type="ECO:0000259" key="6">
    <source>
        <dbReference type="Pfam" id="PF05182"/>
    </source>
</evidence>
<feature type="domain" description="Pre-mRNA polyadenylation factor Fip1" evidence="6">
    <location>
        <begin position="432"/>
        <end position="474"/>
    </location>
</feature>
<comment type="similarity">
    <text evidence="2">Belongs to the FIP1 family.</text>
</comment>
<feature type="compositionally biased region" description="Basic and acidic residues" evidence="5">
    <location>
        <begin position="1497"/>
        <end position="1517"/>
    </location>
</feature>